<dbReference type="InterPro" id="IPR007197">
    <property type="entry name" value="rSAM"/>
</dbReference>
<dbReference type="PANTHER" id="PTHR43726:SF1">
    <property type="entry name" value="BIOTIN SYNTHASE"/>
    <property type="match status" value="1"/>
</dbReference>
<organism evidence="7 8">
    <name type="scientific">Desulfobaculum xiamenense</name>
    <dbReference type="NCBI Taxonomy" id="995050"/>
    <lineage>
        <taxon>Bacteria</taxon>
        <taxon>Pseudomonadati</taxon>
        <taxon>Thermodesulfobacteriota</taxon>
        <taxon>Desulfovibrionia</taxon>
        <taxon>Desulfovibrionales</taxon>
        <taxon>Desulfovibrionaceae</taxon>
        <taxon>Desulfobaculum</taxon>
    </lineage>
</organism>
<sequence length="334" mass="36501">MTIDIHDILKQSRDAVPFSRQQIIDMLALSPSSPEAYLIMAEAARISRELTGDRAEIHAQFALNLAPCPKNCAYCSFAAMNKVFPKPMKLTVEQAVEHATLLEEQGANAVYMMVTANYSFDEFCEVTTEVRRHLRPETVLIGNLGDQTSDTAPRLRDAGLDGVYHALRLREGIDTGIDPELRKQSIRAFQDAGLVVGTCVEPVGPEHTNDELADMILFTASINPAFSGAARRITIPGTAIAKRGMISELRMAHIVAVARLAMPRSVIGNCTHEPYSLGAAAGANLFWAELGANPRDIRENTEEGRGFTVAKCHDLFRDADCGVLDGPSAFFRNN</sequence>
<proteinExistence type="predicted"/>
<dbReference type="Pfam" id="PF04055">
    <property type="entry name" value="Radical_SAM"/>
    <property type="match status" value="1"/>
</dbReference>
<keyword evidence="2" id="KW-0949">S-adenosyl-L-methionine</keyword>
<dbReference type="SUPFAM" id="SSF102114">
    <property type="entry name" value="Radical SAM enzymes"/>
    <property type="match status" value="1"/>
</dbReference>
<dbReference type="PANTHER" id="PTHR43726">
    <property type="entry name" value="3-METHYLORNITHINE SYNTHASE"/>
    <property type="match status" value="1"/>
</dbReference>
<evidence type="ECO:0000256" key="1">
    <source>
        <dbReference type="ARBA" id="ARBA00001966"/>
    </source>
</evidence>
<reference evidence="7 8" key="1">
    <citation type="submission" date="2020-03" db="EMBL/GenBank/DDBJ databases">
        <title>Genomic Encyclopedia of Type Strains, Phase IV (KMG-IV): sequencing the most valuable type-strain genomes for metagenomic binning, comparative biology and taxonomic classification.</title>
        <authorList>
            <person name="Goeker M."/>
        </authorList>
    </citation>
    <scope>NUCLEOTIDE SEQUENCE [LARGE SCALE GENOMIC DNA]</scope>
    <source>
        <strain evidence="7 8">DSM 24233</strain>
    </source>
</reference>
<keyword evidence="7" id="KW-0808">Transferase</keyword>
<keyword evidence="4" id="KW-0408">Iron</keyword>
<protein>
    <submittedName>
        <fullName evidence="7">Biotin synthase</fullName>
        <ecNumber evidence="7">2.8.1.6</ecNumber>
    </submittedName>
</protein>
<dbReference type="GO" id="GO:0046872">
    <property type="term" value="F:metal ion binding"/>
    <property type="evidence" value="ECO:0007669"/>
    <property type="project" value="UniProtKB-KW"/>
</dbReference>
<dbReference type="AlphaFoldDB" id="A0A846QQ61"/>
<dbReference type="RefSeq" id="WP_209280154.1">
    <property type="nucleotide sequence ID" value="NZ_JAATJA010000002.1"/>
</dbReference>
<comment type="caution">
    <text evidence="7">The sequence shown here is derived from an EMBL/GenBank/DDBJ whole genome shotgun (WGS) entry which is preliminary data.</text>
</comment>
<comment type="cofactor">
    <cofactor evidence="1">
        <name>[4Fe-4S] cluster</name>
        <dbReference type="ChEBI" id="CHEBI:49883"/>
    </cofactor>
</comment>
<dbReference type="GO" id="GO:0004076">
    <property type="term" value="F:biotin synthase activity"/>
    <property type="evidence" value="ECO:0007669"/>
    <property type="project" value="UniProtKB-EC"/>
</dbReference>
<dbReference type="InterPro" id="IPR034422">
    <property type="entry name" value="HydE/PylB-like"/>
</dbReference>
<evidence type="ECO:0000313" key="7">
    <source>
        <dbReference type="EMBL" id="NJB68473.1"/>
    </source>
</evidence>
<accession>A0A846QQ61</accession>
<evidence type="ECO:0000256" key="4">
    <source>
        <dbReference type="ARBA" id="ARBA00023004"/>
    </source>
</evidence>
<dbReference type="GO" id="GO:0051536">
    <property type="term" value="F:iron-sulfur cluster binding"/>
    <property type="evidence" value="ECO:0007669"/>
    <property type="project" value="UniProtKB-KW"/>
</dbReference>
<evidence type="ECO:0000256" key="2">
    <source>
        <dbReference type="ARBA" id="ARBA00022691"/>
    </source>
</evidence>
<keyword evidence="5" id="KW-0411">Iron-sulfur</keyword>
<keyword evidence="8" id="KW-1185">Reference proteome</keyword>
<evidence type="ECO:0000313" key="8">
    <source>
        <dbReference type="Proteomes" id="UP000580856"/>
    </source>
</evidence>
<dbReference type="EC" id="2.8.1.6" evidence="7"/>
<dbReference type="CDD" id="cd01335">
    <property type="entry name" value="Radical_SAM"/>
    <property type="match status" value="1"/>
</dbReference>
<keyword evidence="3" id="KW-0479">Metal-binding</keyword>
<evidence type="ECO:0000259" key="6">
    <source>
        <dbReference type="PROSITE" id="PS51918"/>
    </source>
</evidence>
<evidence type="ECO:0000256" key="3">
    <source>
        <dbReference type="ARBA" id="ARBA00022723"/>
    </source>
</evidence>
<dbReference type="EMBL" id="JAATJA010000002">
    <property type="protein sequence ID" value="NJB68473.1"/>
    <property type="molecule type" value="Genomic_DNA"/>
</dbReference>
<dbReference type="Proteomes" id="UP000580856">
    <property type="component" value="Unassembled WGS sequence"/>
</dbReference>
<gene>
    <name evidence="7" type="ORF">GGQ74_002146</name>
</gene>
<evidence type="ECO:0000256" key="5">
    <source>
        <dbReference type="ARBA" id="ARBA00023014"/>
    </source>
</evidence>
<dbReference type="SFLD" id="SFLDS00029">
    <property type="entry name" value="Radical_SAM"/>
    <property type="match status" value="1"/>
</dbReference>
<feature type="domain" description="Radical SAM core" evidence="6">
    <location>
        <begin position="51"/>
        <end position="264"/>
    </location>
</feature>
<dbReference type="InterPro" id="IPR058240">
    <property type="entry name" value="rSAM_sf"/>
</dbReference>
<dbReference type="PROSITE" id="PS51918">
    <property type="entry name" value="RADICAL_SAM"/>
    <property type="match status" value="1"/>
</dbReference>
<name>A0A846QQ61_9BACT</name>
<dbReference type="Gene3D" id="3.20.20.70">
    <property type="entry name" value="Aldolase class I"/>
    <property type="match status" value="1"/>
</dbReference>
<dbReference type="InterPro" id="IPR013785">
    <property type="entry name" value="Aldolase_TIM"/>
</dbReference>